<comment type="caution">
    <text evidence="8">The sequence shown here is derived from an EMBL/GenBank/DDBJ whole genome shotgun (WGS) entry which is preliminary data.</text>
</comment>
<dbReference type="CDD" id="cd13545">
    <property type="entry name" value="PBP2_TbpA"/>
    <property type="match status" value="1"/>
</dbReference>
<organism evidence="8 9">
    <name type="scientific">Zooshikella harenae</name>
    <dbReference type="NCBI Taxonomy" id="2827238"/>
    <lineage>
        <taxon>Bacteria</taxon>
        <taxon>Pseudomonadati</taxon>
        <taxon>Pseudomonadota</taxon>
        <taxon>Gammaproteobacteria</taxon>
        <taxon>Oceanospirillales</taxon>
        <taxon>Zooshikellaceae</taxon>
        <taxon>Zooshikella</taxon>
    </lineage>
</organism>
<accession>A0ABS5ZBY7</accession>
<feature type="signal peptide" evidence="7">
    <location>
        <begin position="1"/>
        <end position="33"/>
    </location>
</feature>
<dbReference type="NCBIfam" id="TIGR01276">
    <property type="entry name" value="thiB"/>
    <property type="match status" value="1"/>
</dbReference>
<evidence type="ECO:0000256" key="1">
    <source>
        <dbReference type="ARBA" id="ARBA00004418"/>
    </source>
</evidence>
<evidence type="ECO:0000256" key="6">
    <source>
        <dbReference type="ARBA" id="ARBA00022764"/>
    </source>
</evidence>
<dbReference type="EMBL" id="JAGSOY010000007">
    <property type="protein sequence ID" value="MBU2710412.1"/>
    <property type="molecule type" value="Genomic_DNA"/>
</dbReference>
<comment type="similarity">
    <text evidence="2">Belongs to the bacterial solute-binding protein 1 family.</text>
</comment>
<dbReference type="Pfam" id="PF01547">
    <property type="entry name" value="SBP_bac_1"/>
    <property type="match status" value="1"/>
</dbReference>
<dbReference type="NCBIfam" id="TIGR01254">
    <property type="entry name" value="sfuA"/>
    <property type="match status" value="1"/>
</dbReference>
<keyword evidence="9" id="KW-1185">Reference proteome</keyword>
<keyword evidence="6" id="KW-0574">Periplasm</keyword>
<dbReference type="PANTHER" id="PTHR30006">
    <property type="entry name" value="THIAMINE-BINDING PERIPLASMIC PROTEIN-RELATED"/>
    <property type="match status" value="1"/>
</dbReference>
<evidence type="ECO:0000313" key="9">
    <source>
        <dbReference type="Proteomes" id="UP000690515"/>
    </source>
</evidence>
<evidence type="ECO:0000256" key="7">
    <source>
        <dbReference type="SAM" id="SignalP"/>
    </source>
</evidence>
<protein>
    <recommendedName>
        <fullName evidence="3">Thiamine-binding periplasmic protein</fullName>
    </recommendedName>
</protein>
<dbReference type="InterPro" id="IPR005948">
    <property type="entry name" value="ThiB-like"/>
</dbReference>
<dbReference type="Gene3D" id="3.40.190.10">
    <property type="entry name" value="Periplasmic binding protein-like II"/>
    <property type="match status" value="2"/>
</dbReference>
<evidence type="ECO:0000256" key="5">
    <source>
        <dbReference type="ARBA" id="ARBA00022729"/>
    </source>
</evidence>
<dbReference type="InterPro" id="IPR006059">
    <property type="entry name" value="SBP"/>
</dbReference>
<evidence type="ECO:0000256" key="4">
    <source>
        <dbReference type="ARBA" id="ARBA00022448"/>
    </source>
</evidence>
<dbReference type="InterPro" id="IPR005967">
    <property type="entry name" value="ThiB"/>
</dbReference>
<evidence type="ECO:0000256" key="3">
    <source>
        <dbReference type="ARBA" id="ARBA00019815"/>
    </source>
</evidence>
<feature type="chain" id="PRO_5047054082" description="Thiamine-binding periplasmic protein" evidence="7">
    <location>
        <begin position="34"/>
        <end position="347"/>
    </location>
</feature>
<reference evidence="8 9" key="1">
    <citation type="submission" date="2021-04" db="EMBL/GenBank/DDBJ databases">
        <authorList>
            <person name="Pira H."/>
            <person name="Risdian C."/>
            <person name="Wink J."/>
        </authorList>
    </citation>
    <scope>NUCLEOTIDE SEQUENCE [LARGE SCALE GENOMIC DNA]</scope>
    <source>
        <strain evidence="8 9">WH53</strain>
    </source>
</reference>
<gene>
    <name evidence="8" type="ORF">KCG35_05025</name>
</gene>
<name>A0ABS5ZBY7_9GAMM</name>
<evidence type="ECO:0000256" key="2">
    <source>
        <dbReference type="ARBA" id="ARBA00008520"/>
    </source>
</evidence>
<keyword evidence="4" id="KW-0813">Transport</keyword>
<proteinExistence type="inferred from homology"/>
<comment type="subcellular location">
    <subcellularLocation>
        <location evidence="1">Periplasm</location>
    </subcellularLocation>
</comment>
<dbReference type="Proteomes" id="UP000690515">
    <property type="component" value="Unassembled WGS sequence"/>
</dbReference>
<sequence>MTVVHAPRLKTRSKAITSKLLLLFSIVPLLSGAAEPQQPLTLTVFTYESFISEWGPGPKLKAAFEKQCQCTLNWLSSTDGVGLLNRLRLEGEHLPADIVLGLDQHLIVAAKKLKLFAPHQQSLPPLTLPDPWQDKVFLPYDYGYFAFIYDSRKLKNPPQSLAELVKRKDIQVIYQDPRTSTPGQGLLLWMQQVFGNQTAQAWQQLAAHTVTITKGWSEAYGMFLKGEADMVLSYTTSPAYHQEVDKVTHYQAAAFNEGHTLQVEVAAQLAQSKQPELAQQFLAFLLSPSAQRIIATHNWMLPVRAIKKLPPAFGQLITPRKSLEMSLETIAKQRKQWLRQWRRAVSQ</sequence>
<dbReference type="PANTHER" id="PTHR30006:SF3">
    <property type="entry name" value="THIAMINE-BINDING PERIPLASMIC PROTEIN"/>
    <property type="match status" value="1"/>
</dbReference>
<evidence type="ECO:0000313" key="8">
    <source>
        <dbReference type="EMBL" id="MBU2710412.1"/>
    </source>
</evidence>
<dbReference type="SUPFAM" id="SSF53850">
    <property type="entry name" value="Periplasmic binding protein-like II"/>
    <property type="match status" value="1"/>
</dbReference>
<keyword evidence="5 7" id="KW-0732">Signal</keyword>